<reference evidence="1" key="1">
    <citation type="journal article" date="2011" name="Genome Biol.">
        <title>The draft genome of the carcinogenic human liver fluke Clonorchis sinensis.</title>
        <authorList>
            <person name="Wang X."/>
            <person name="Chen W."/>
            <person name="Huang Y."/>
            <person name="Sun J."/>
            <person name="Men J."/>
            <person name="Liu H."/>
            <person name="Luo F."/>
            <person name="Guo L."/>
            <person name="Lv X."/>
            <person name="Deng C."/>
            <person name="Zhou C."/>
            <person name="Fan Y."/>
            <person name="Li X."/>
            <person name="Huang L."/>
            <person name="Hu Y."/>
            <person name="Liang C."/>
            <person name="Hu X."/>
            <person name="Xu J."/>
            <person name="Yu X."/>
        </authorList>
    </citation>
    <scope>NUCLEOTIDE SEQUENCE [LARGE SCALE GENOMIC DNA]</scope>
    <source>
        <strain evidence="1">Henan</strain>
    </source>
</reference>
<dbReference type="EMBL" id="DF143418">
    <property type="protein sequence ID" value="GAA42429.2"/>
    <property type="molecule type" value="Genomic_DNA"/>
</dbReference>
<protein>
    <submittedName>
        <fullName evidence="1">Uncharacterized protein</fullName>
    </submittedName>
</protein>
<evidence type="ECO:0000313" key="2">
    <source>
        <dbReference type="Proteomes" id="UP000008909"/>
    </source>
</evidence>
<dbReference type="PANTHER" id="PTHR33327:SF3">
    <property type="entry name" value="RNA-DIRECTED DNA POLYMERASE"/>
    <property type="match status" value="1"/>
</dbReference>
<keyword evidence="2" id="KW-1185">Reference proteome</keyword>
<dbReference type="AlphaFoldDB" id="H2KSJ8"/>
<dbReference type="Proteomes" id="UP000008909">
    <property type="component" value="Unassembled WGS sequence"/>
</dbReference>
<gene>
    <name evidence="1" type="ORF">CLF_109531</name>
</gene>
<name>H2KSJ8_CLOSI</name>
<accession>H2KSJ8</accession>
<evidence type="ECO:0000313" key="1">
    <source>
        <dbReference type="EMBL" id="GAA42429.2"/>
    </source>
</evidence>
<dbReference type="PANTHER" id="PTHR33327">
    <property type="entry name" value="ENDONUCLEASE"/>
    <property type="match status" value="1"/>
</dbReference>
<organism evidence="1 2">
    <name type="scientific">Clonorchis sinensis</name>
    <name type="common">Chinese liver fluke</name>
    <dbReference type="NCBI Taxonomy" id="79923"/>
    <lineage>
        <taxon>Eukaryota</taxon>
        <taxon>Metazoa</taxon>
        <taxon>Spiralia</taxon>
        <taxon>Lophotrochozoa</taxon>
        <taxon>Platyhelminthes</taxon>
        <taxon>Trematoda</taxon>
        <taxon>Digenea</taxon>
        <taxon>Opisthorchiida</taxon>
        <taxon>Opisthorchiata</taxon>
        <taxon>Opisthorchiidae</taxon>
        <taxon>Clonorchis</taxon>
    </lineage>
</organism>
<reference key="2">
    <citation type="submission" date="2011-10" db="EMBL/GenBank/DDBJ databases">
        <title>The genome and transcriptome sequence of Clonorchis sinensis provide insights into the carcinogenic liver fluke.</title>
        <authorList>
            <person name="Wang X."/>
            <person name="Huang Y."/>
            <person name="Chen W."/>
            <person name="Liu H."/>
            <person name="Guo L."/>
            <person name="Chen Y."/>
            <person name="Luo F."/>
            <person name="Zhou W."/>
            <person name="Sun J."/>
            <person name="Mao Q."/>
            <person name="Liang P."/>
            <person name="Zhou C."/>
            <person name="Tian Y."/>
            <person name="Men J."/>
            <person name="Lv X."/>
            <person name="Huang L."/>
            <person name="Zhou J."/>
            <person name="Hu Y."/>
            <person name="Li R."/>
            <person name="Zhang F."/>
            <person name="Lei H."/>
            <person name="Li X."/>
            <person name="Hu X."/>
            <person name="Liang C."/>
            <person name="Xu J."/>
            <person name="Wu Z."/>
            <person name="Yu X."/>
        </authorList>
    </citation>
    <scope>NUCLEOTIDE SEQUENCE</scope>
    <source>
        <strain>Henan</strain>
    </source>
</reference>
<proteinExistence type="predicted"/>
<sequence length="138" mass="15247">MRTFAKKGCPDAHNGAAKLNLVAMPPIKVAAATTDAVDQKQVWDPYNTLKSVKIIRTAASDEGNVQRLLPGVELDDDRPPQLLRHTQVLACGKPLNVYILKRLWMQRPPLVALYILASQSDIPLSSFAETADKIHDCF</sequence>